<feature type="signal peptide" evidence="1">
    <location>
        <begin position="1"/>
        <end position="22"/>
    </location>
</feature>
<evidence type="ECO:0000313" key="3">
    <source>
        <dbReference type="Proteomes" id="UP000273811"/>
    </source>
</evidence>
<keyword evidence="3" id="KW-1185">Reference proteome</keyword>
<keyword evidence="1" id="KW-0732">Signal</keyword>
<dbReference type="InterPro" id="IPR019076">
    <property type="entry name" value="Spore_lipoprot_YhcN/YlaJ-like"/>
</dbReference>
<protein>
    <submittedName>
        <fullName evidence="2">Sporulation protein</fullName>
    </submittedName>
</protein>
<accession>A0A443IKQ3</accession>
<dbReference type="AlphaFoldDB" id="A0A443IKQ3"/>
<dbReference type="EMBL" id="QYTU02000043">
    <property type="protein sequence ID" value="RWR05543.1"/>
    <property type="molecule type" value="Genomic_DNA"/>
</dbReference>
<dbReference type="RefSeq" id="WP_120075295.1">
    <property type="nucleotide sequence ID" value="NZ_CP126113.1"/>
</dbReference>
<proteinExistence type="predicted"/>
<dbReference type="OrthoDB" id="2969307at2"/>
<dbReference type="PROSITE" id="PS51257">
    <property type="entry name" value="PROKAR_LIPOPROTEIN"/>
    <property type="match status" value="1"/>
</dbReference>
<sequence>MRNKPSKIIISAFFFLALSACSYDDGQEHKESDSALLKRTSPPPIELKQRDEDESVAFQVKKEVSNIDEIYDVAVVEGDKKIIVAYKVKHMKRFRMKKIEKELTKKLKKEYPDEKFIVSSDYKIFLEAVRLKEDLDGDNLSNAEAEKRFKKIIRLKEEMT</sequence>
<comment type="caution">
    <text evidence="2">The sequence shown here is derived from an EMBL/GenBank/DDBJ whole genome shotgun (WGS) entry which is preliminary data.</text>
</comment>
<gene>
    <name evidence="2" type="ORF">D4N35_015375</name>
</gene>
<organism evidence="2 3">
    <name type="scientific">Siminovitchia fortis</name>
    <dbReference type="NCBI Taxonomy" id="254758"/>
    <lineage>
        <taxon>Bacteria</taxon>
        <taxon>Bacillati</taxon>
        <taxon>Bacillota</taxon>
        <taxon>Bacilli</taxon>
        <taxon>Bacillales</taxon>
        <taxon>Bacillaceae</taxon>
        <taxon>Siminovitchia</taxon>
    </lineage>
</organism>
<name>A0A443IKQ3_9BACI</name>
<dbReference type="Pfam" id="PF09580">
    <property type="entry name" value="Spore_YhcN_YlaJ"/>
    <property type="match status" value="1"/>
</dbReference>
<feature type="chain" id="PRO_5038732297" evidence="1">
    <location>
        <begin position="23"/>
        <end position="160"/>
    </location>
</feature>
<evidence type="ECO:0000256" key="1">
    <source>
        <dbReference type="SAM" id="SignalP"/>
    </source>
</evidence>
<evidence type="ECO:0000313" key="2">
    <source>
        <dbReference type="EMBL" id="RWR05543.1"/>
    </source>
</evidence>
<reference evidence="2" key="1">
    <citation type="submission" date="2018-12" db="EMBL/GenBank/DDBJ databases">
        <authorList>
            <person name="Sun L."/>
            <person name="Chen Z."/>
        </authorList>
    </citation>
    <scope>NUCLEOTIDE SEQUENCE [LARGE SCALE GENOMIC DNA]</scope>
    <source>
        <strain evidence="2">DSM 16012</strain>
    </source>
</reference>
<dbReference type="Proteomes" id="UP000273811">
    <property type="component" value="Unassembled WGS sequence"/>
</dbReference>